<comment type="caution">
    <text evidence="2">The sequence shown here is derived from an EMBL/GenBank/DDBJ whole genome shotgun (WGS) entry which is preliminary data.</text>
</comment>
<evidence type="ECO:0000313" key="3">
    <source>
        <dbReference type="Proteomes" id="UP001596203"/>
    </source>
</evidence>
<keyword evidence="3" id="KW-1185">Reference proteome</keyword>
<dbReference type="RefSeq" id="WP_377433364.1">
    <property type="nucleotide sequence ID" value="NZ_JBHSPR010000085.1"/>
</dbReference>
<accession>A0ABW1KR59</accession>
<keyword evidence="1" id="KW-0812">Transmembrane</keyword>
<reference evidence="3" key="1">
    <citation type="journal article" date="2019" name="Int. J. Syst. Evol. Microbiol.">
        <title>The Global Catalogue of Microorganisms (GCM) 10K type strain sequencing project: providing services to taxonomists for standard genome sequencing and annotation.</title>
        <authorList>
            <consortium name="The Broad Institute Genomics Platform"/>
            <consortium name="The Broad Institute Genome Sequencing Center for Infectious Disease"/>
            <person name="Wu L."/>
            <person name="Ma J."/>
        </authorList>
    </citation>
    <scope>NUCLEOTIDE SEQUENCE [LARGE SCALE GENOMIC DNA]</scope>
    <source>
        <strain evidence="3">ZS-35-S2</strain>
    </source>
</reference>
<feature type="transmembrane region" description="Helical" evidence="1">
    <location>
        <begin position="68"/>
        <end position="88"/>
    </location>
</feature>
<name>A0ABW1KR59_9ACTN</name>
<evidence type="ECO:0000256" key="1">
    <source>
        <dbReference type="SAM" id="Phobius"/>
    </source>
</evidence>
<sequence length="190" mass="20573">MSPGQLRRNVWRRASKSGRDPLERYEQEVAALRDSSFRLFRNALANVPIFFAVVSGFLIFSGDVTPTTLVPMSLSVVGGAFGISTYLVGDQTVLARRLLVAALVFAAMGLAGMILVRAVIGYGVAAVEVANILKLWAQATMAIQTLYGLVQFALGVIEAQITRLRDVTIPNMSGYTSYRHPMVPDSVGVH</sequence>
<organism evidence="2 3">
    <name type="scientific">Plantactinospora solaniradicis</name>
    <dbReference type="NCBI Taxonomy" id="1723736"/>
    <lineage>
        <taxon>Bacteria</taxon>
        <taxon>Bacillati</taxon>
        <taxon>Actinomycetota</taxon>
        <taxon>Actinomycetes</taxon>
        <taxon>Micromonosporales</taxon>
        <taxon>Micromonosporaceae</taxon>
        <taxon>Plantactinospora</taxon>
    </lineage>
</organism>
<keyword evidence="1" id="KW-0472">Membrane</keyword>
<protein>
    <submittedName>
        <fullName evidence="2">Uncharacterized protein</fullName>
    </submittedName>
</protein>
<evidence type="ECO:0000313" key="2">
    <source>
        <dbReference type="EMBL" id="MFC6023298.1"/>
    </source>
</evidence>
<dbReference type="EMBL" id="JBHSPR010000085">
    <property type="protein sequence ID" value="MFC6023298.1"/>
    <property type="molecule type" value="Genomic_DNA"/>
</dbReference>
<feature type="transmembrane region" description="Helical" evidence="1">
    <location>
        <begin position="100"/>
        <end position="123"/>
    </location>
</feature>
<dbReference type="Proteomes" id="UP001596203">
    <property type="component" value="Unassembled WGS sequence"/>
</dbReference>
<feature type="transmembrane region" description="Helical" evidence="1">
    <location>
        <begin position="43"/>
        <end position="62"/>
    </location>
</feature>
<proteinExistence type="predicted"/>
<feature type="transmembrane region" description="Helical" evidence="1">
    <location>
        <begin position="135"/>
        <end position="157"/>
    </location>
</feature>
<keyword evidence="1" id="KW-1133">Transmembrane helix</keyword>
<gene>
    <name evidence="2" type="ORF">ACFP2T_44990</name>
</gene>